<dbReference type="GO" id="GO:0017119">
    <property type="term" value="C:Golgi transport complex"/>
    <property type="evidence" value="ECO:0007669"/>
    <property type="project" value="InterPro"/>
</dbReference>
<evidence type="ECO:0000256" key="6">
    <source>
        <dbReference type="ARBA" id="ARBA00023034"/>
    </source>
</evidence>
<accession>A0A9N9WSS9</accession>
<proteinExistence type="inferred from homology"/>
<keyword evidence="7" id="KW-0472">Membrane</keyword>
<gene>
    <name evidence="8" type="ORF">CHIRRI_LOCUS6776</name>
</gene>
<evidence type="ECO:0000313" key="9">
    <source>
        <dbReference type="Proteomes" id="UP001153620"/>
    </source>
</evidence>
<dbReference type="GO" id="GO:0015031">
    <property type="term" value="P:protein transport"/>
    <property type="evidence" value="ECO:0007669"/>
    <property type="project" value="UniProtKB-KW"/>
</dbReference>
<dbReference type="Proteomes" id="UP001153620">
    <property type="component" value="Chromosome 2"/>
</dbReference>
<dbReference type="AlphaFoldDB" id="A0A9N9WSS9"/>
<protein>
    <recommendedName>
        <fullName evidence="3">Conserved oligomeric Golgi complex subunit 1</fullName>
    </recommendedName>
</protein>
<dbReference type="Pfam" id="PF08700">
    <property type="entry name" value="VPS51_Exo84_N"/>
    <property type="match status" value="1"/>
</dbReference>
<dbReference type="PANTHER" id="PTHR31658">
    <property type="entry name" value="CONSERVED OLIGOMERIC GOLGI COMPLEX SUBUNIT 1"/>
    <property type="match status" value="1"/>
</dbReference>
<evidence type="ECO:0000256" key="7">
    <source>
        <dbReference type="ARBA" id="ARBA00023136"/>
    </source>
</evidence>
<evidence type="ECO:0000256" key="5">
    <source>
        <dbReference type="ARBA" id="ARBA00022927"/>
    </source>
</evidence>
<dbReference type="PANTHER" id="PTHR31658:SF0">
    <property type="entry name" value="CONSERVED OLIGOMERIC GOLGI COMPLEX SUBUNIT 1"/>
    <property type="match status" value="1"/>
</dbReference>
<evidence type="ECO:0000256" key="3">
    <source>
        <dbReference type="ARBA" id="ARBA00020978"/>
    </source>
</evidence>
<dbReference type="EMBL" id="OU895878">
    <property type="protein sequence ID" value="CAG9803881.1"/>
    <property type="molecule type" value="Genomic_DNA"/>
</dbReference>
<comment type="similarity">
    <text evidence="2">Belongs to the COG1 family.</text>
</comment>
<keyword evidence="6" id="KW-0333">Golgi apparatus</keyword>
<evidence type="ECO:0000256" key="4">
    <source>
        <dbReference type="ARBA" id="ARBA00022448"/>
    </source>
</evidence>
<evidence type="ECO:0000256" key="1">
    <source>
        <dbReference type="ARBA" id="ARBA00004395"/>
    </source>
</evidence>
<dbReference type="GO" id="GO:0006891">
    <property type="term" value="P:intra-Golgi vesicle-mediated transport"/>
    <property type="evidence" value="ECO:0007669"/>
    <property type="project" value="InterPro"/>
</dbReference>
<evidence type="ECO:0000256" key="2">
    <source>
        <dbReference type="ARBA" id="ARBA00006653"/>
    </source>
</evidence>
<dbReference type="OrthoDB" id="46189at2759"/>
<keyword evidence="9" id="KW-1185">Reference proteome</keyword>
<organism evidence="8 9">
    <name type="scientific">Chironomus riparius</name>
    <dbReference type="NCBI Taxonomy" id="315576"/>
    <lineage>
        <taxon>Eukaryota</taxon>
        <taxon>Metazoa</taxon>
        <taxon>Ecdysozoa</taxon>
        <taxon>Arthropoda</taxon>
        <taxon>Hexapoda</taxon>
        <taxon>Insecta</taxon>
        <taxon>Pterygota</taxon>
        <taxon>Neoptera</taxon>
        <taxon>Endopterygota</taxon>
        <taxon>Diptera</taxon>
        <taxon>Nematocera</taxon>
        <taxon>Chironomoidea</taxon>
        <taxon>Chironomidae</taxon>
        <taxon>Chironominae</taxon>
        <taxon>Chironomus</taxon>
    </lineage>
</organism>
<evidence type="ECO:0000313" key="8">
    <source>
        <dbReference type="EMBL" id="CAG9803881.1"/>
    </source>
</evidence>
<comment type="subcellular location">
    <subcellularLocation>
        <location evidence="1">Golgi apparatus membrane</location>
        <topology evidence="1">Peripheral membrane protein</topology>
    </subcellularLocation>
</comment>
<reference evidence="8" key="1">
    <citation type="submission" date="2022-01" db="EMBL/GenBank/DDBJ databases">
        <authorList>
            <person name="King R."/>
        </authorList>
    </citation>
    <scope>NUCLEOTIDE SEQUENCE</scope>
</reference>
<keyword evidence="4" id="KW-0813">Transport</keyword>
<keyword evidence="5" id="KW-0653">Protein transport</keyword>
<reference evidence="8" key="2">
    <citation type="submission" date="2022-10" db="EMBL/GenBank/DDBJ databases">
        <authorList>
            <consortium name="ENA_rothamsted_submissions"/>
            <consortium name="culmorum"/>
            <person name="King R."/>
        </authorList>
    </citation>
    <scope>NUCLEOTIDE SEQUENCE</scope>
</reference>
<dbReference type="GO" id="GO:0000139">
    <property type="term" value="C:Golgi membrane"/>
    <property type="evidence" value="ECO:0007669"/>
    <property type="project" value="UniProtKB-SubCell"/>
</dbReference>
<sequence>MDNLFNIDVSSIFEQYTIKEIEALNLKIQHEVDGKKEELRNMVGERYRDLIQAADTITEMKFTSEKIENVISKNEIMNWKSNNREQEIIKEQCFNDEVFEVTKQIKILINLNELISTSIDECNFLTATQLFLLSRHLNASLKLDSNSDVIRKFPVARKVWDLLSPFYSSIKSHCLKALEDQNIDLEKTVDCLGSLILLENGQFTSSLSTFVQIRVKTFLKILTDSDKSYELVKDKLITSVMELVNSTKIVYEAFVNYNGSDGLLIQKLTSLNSENVSLPSSLIAKNPFLASIKLVNKFKSRCNPGLLDKELVRNAMAQWMNSVESIAQNQLKDVVKYIVSIDIIREMENQVQNITKPPNWSDMSESLFGMEHLDFYEKLYQPLILERIYSIINISWDNIQNNFKNEIEKLTVIINDRVHRDMKHYVWINDDSDNPQSLKDALNVEQKTHNLLMKVNGYNKHIVEICSKLDMNLKKLIDDLKNYILAKIYVQKALRMKECQVPNQEKMLLYLKDSSKDNISALIKYIKSSVLLNDTENCHLLARLLQAISEMCPNLKHCFSNNLLTEHRVYYTESSLSSQDSDHWKEVSDMLTNDSIQLWKVWLHGFIAQWNELKFENELTAYALLKEFPTWRCLTINEKGENNQNIESKIFIPQQLSIGTQCWIFNIISCLNKIIPHTLPKQIHLEIVEEFNIKLFNYYSSLCQQKELISNQKIAWQILFDLKVLIGLFAVRENKSKNDEFQELINECKTIIDPFDFDVFYPHIINNIKDNTSRLQYELGCMIPYSNYNSSVLQSQNIVHIHDTEPNIISMSVSQAEKRWIPLLPIIKTKTFPSELSKEKIKLQQPLQPVKKALPVSASSSTLSSLQEWFK</sequence>
<dbReference type="InterPro" id="IPR033370">
    <property type="entry name" value="COG1"/>
</dbReference>
<name>A0A9N9WSS9_9DIPT</name>